<accession>A0A1M6GWZ1</accession>
<feature type="signal peptide" evidence="4">
    <location>
        <begin position="1"/>
        <end position="19"/>
    </location>
</feature>
<evidence type="ECO:0000256" key="1">
    <source>
        <dbReference type="ARBA" id="ARBA00008520"/>
    </source>
</evidence>
<keyword evidence="2" id="KW-0813">Transport</keyword>
<dbReference type="SUPFAM" id="SSF53850">
    <property type="entry name" value="Periplasmic binding protein-like II"/>
    <property type="match status" value="1"/>
</dbReference>
<reference evidence="5 6" key="1">
    <citation type="submission" date="2016-11" db="EMBL/GenBank/DDBJ databases">
        <authorList>
            <person name="Jaros S."/>
            <person name="Januszkiewicz K."/>
            <person name="Wedrychowicz H."/>
        </authorList>
    </citation>
    <scope>NUCLEOTIDE SEQUENCE [LARGE SCALE GENOMIC DNA]</scope>
    <source>
        <strain evidence="5 6">DSM 21864</strain>
    </source>
</reference>
<dbReference type="Gene3D" id="3.40.190.10">
    <property type="entry name" value="Periplasmic binding protein-like II"/>
    <property type="match status" value="1"/>
</dbReference>
<keyword evidence="5" id="KW-0762">Sugar transport</keyword>
<dbReference type="GO" id="GO:0042956">
    <property type="term" value="P:maltodextrin transmembrane transport"/>
    <property type="evidence" value="ECO:0007669"/>
    <property type="project" value="TreeGrafter"/>
</dbReference>
<evidence type="ECO:0000256" key="3">
    <source>
        <dbReference type="ARBA" id="ARBA00022729"/>
    </source>
</evidence>
<dbReference type="InterPro" id="IPR006059">
    <property type="entry name" value="SBP"/>
</dbReference>
<sequence length="424" mass="47510">MSKLARTIGVVLASIVLSASVLTGCGKDNAKTSTEKKEITVWVHPFMKDQGAEQKMWNDFVKGFEEKNSDIKVNLQSVPWANRDQRMLTAFSASKGPDVCYLITDHLAQFGEMGIIEPLDSYIPEDVKKDYHEKALKAATLNGKVYGLPMLQTVMAYNYNLDLLEKAGWDTKKLPSNWNELMEMSKMVKEKTGAYGMSMTLGNSPNSTLYPFLWQAGGDVIDEKGNYIMDSEAGIKSIQFMRDLYANKYVPDNSATALAEHDALFQEGKIAMILSEQLPTVFKELPFKYNVGPAFKEKEEVLFGTVGSWAMAHNSKNKEAAAKFMLYLTEPDNMKVFLNNTRYVPPKKSLQNIYKDDPYLNEMTKLAEFVRPGVIHPAGRSILSIINPELQAAVLGKKTPEQVVKDLKPMVEKAVKDSMSLKPQ</sequence>
<dbReference type="EMBL" id="FQZO01000003">
    <property type="protein sequence ID" value="SHJ14478.1"/>
    <property type="molecule type" value="Genomic_DNA"/>
</dbReference>
<organism evidence="5 6">
    <name type="scientific">Clostridium amylolyticum</name>
    <dbReference type="NCBI Taxonomy" id="1121298"/>
    <lineage>
        <taxon>Bacteria</taxon>
        <taxon>Bacillati</taxon>
        <taxon>Bacillota</taxon>
        <taxon>Clostridia</taxon>
        <taxon>Eubacteriales</taxon>
        <taxon>Clostridiaceae</taxon>
        <taxon>Clostridium</taxon>
    </lineage>
</organism>
<proteinExistence type="inferred from homology"/>
<evidence type="ECO:0000256" key="4">
    <source>
        <dbReference type="SAM" id="SignalP"/>
    </source>
</evidence>
<name>A0A1M6GWZ1_9CLOT</name>
<comment type="similarity">
    <text evidence="1">Belongs to the bacterial solute-binding protein 1 family.</text>
</comment>
<dbReference type="STRING" id="1121298.SAMN05444401_2279"/>
<evidence type="ECO:0000313" key="6">
    <source>
        <dbReference type="Proteomes" id="UP000184080"/>
    </source>
</evidence>
<evidence type="ECO:0000313" key="5">
    <source>
        <dbReference type="EMBL" id="SHJ14478.1"/>
    </source>
</evidence>
<dbReference type="OrthoDB" id="383937at2"/>
<gene>
    <name evidence="5" type="ORF">SAMN05444401_2279</name>
</gene>
<evidence type="ECO:0000256" key="2">
    <source>
        <dbReference type="ARBA" id="ARBA00022448"/>
    </source>
</evidence>
<dbReference type="GO" id="GO:0015768">
    <property type="term" value="P:maltose transport"/>
    <property type="evidence" value="ECO:0007669"/>
    <property type="project" value="TreeGrafter"/>
</dbReference>
<dbReference type="RefSeq" id="WP_073006583.1">
    <property type="nucleotide sequence ID" value="NZ_FQZO01000003.1"/>
</dbReference>
<dbReference type="Proteomes" id="UP000184080">
    <property type="component" value="Unassembled WGS sequence"/>
</dbReference>
<dbReference type="GO" id="GO:1901982">
    <property type="term" value="F:maltose binding"/>
    <property type="evidence" value="ECO:0007669"/>
    <property type="project" value="TreeGrafter"/>
</dbReference>
<dbReference type="CDD" id="cd13585">
    <property type="entry name" value="PBP2_TMBP_like"/>
    <property type="match status" value="1"/>
</dbReference>
<dbReference type="PANTHER" id="PTHR30061:SF50">
    <property type="entry name" value="MALTOSE_MALTODEXTRIN-BINDING PERIPLASMIC PROTEIN"/>
    <property type="match status" value="1"/>
</dbReference>
<keyword evidence="6" id="KW-1185">Reference proteome</keyword>
<dbReference type="GO" id="GO:0055052">
    <property type="term" value="C:ATP-binding cassette (ABC) transporter complex, substrate-binding subunit-containing"/>
    <property type="evidence" value="ECO:0007669"/>
    <property type="project" value="TreeGrafter"/>
</dbReference>
<dbReference type="PROSITE" id="PS51257">
    <property type="entry name" value="PROKAR_LIPOPROTEIN"/>
    <property type="match status" value="1"/>
</dbReference>
<dbReference type="Pfam" id="PF01547">
    <property type="entry name" value="SBP_bac_1"/>
    <property type="match status" value="1"/>
</dbReference>
<keyword evidence="3 4" id="KW-0732">Signal</keyword>
<feature type="chain" id="PRO_5039316992" evidence="4">
    <location>
        <begin position="20"/>
        <end position="424"/>
    </location>
</feature>
<dbReference type="AlphaFoldDB" id="A0A1M6GWZ1"/>
<dbReference type="PANTHER" id="PTHR30061">
    <property type="entry name" value="MALTOSE-BINDING PERIPLASMIC PROTEIN"/>
    <property type="match status" value="1"/>
</dbReference>
<protein>
    <submittedName>
        <fullName evidence="5">Multiple sugar transport system substrate-binding protein</fullName>
    </submittedName>
</protein>